<dbReference type="GO" id="GO:0046872">
    <property type="term" value="F:metal ion binding"/>
    <property type="evidence" value="ECO:0007669"/>
    <property type="project" value="UniProtKB-KW"/>
</dbReference>
<dbReference type="Gene3D" id="3.20.20.370">
    <property type="entry name" value="Glycoside hydrolase/deacetylase"/>
    <property type="match status" value="1"/>
</dbReference>
<evidence type="ECO:0000256" key="1">
    <source>
        <dbReference type="ARBA" id="ARBA00022723"/>
    </source>
</evidence>
<dbReference type="Pfam" id="PF01522">
    <property type="entry name" value="Polysacc_deac_1"/>
    <property type="match status" value="1"/>
</dbReference>
<evidence type="ECO:0000313" key="4">
    <source>
        <dbReference type="EMBL" id="MBO8446537.1"/>
    </source>
</evidence>
<organism evidence="4 5">
    <name type="scientific">Candidatus Enterocola intestinipullorum</name>
    <dbReference type="NCBI Taxonomy" id="2840783"/>
    <lineage>
        <taxon>Bacteria</taxon>
        <taxon>Pseudomonadati</taxon>
        <taxon>Bacteroidota</taxon>
        <taxon>Bacteroidia</taxon>
        <taxon>Bacteroidales</taxon>
        <taxon>Candidatus Enterocola</taxon>
    </lineage>
</organism>
<name>A0A9D9HE67_9BACT</name>
<dbReference type="PANTHER" id="PTHR10587:SF133">
    <property type="entry name" value="CHITIN DEACETYLASE 1-RELATED"/>
    <property type="match status" value="1"/>
</dbReference>
<dbReference type="PROSITE" id="PS51677">
    <property type="entry name" value="NODB"/>
    <property type="match status" value="1"/>
</dbReference>
<dbReference type="GO" id="GO:0005975">
    <property type="term" value="P:carbohydrate metabolic process"/>
    <property type="evidence" value="ECO:0007669"/>
    <property type="project" value="InterPro"/>
</dbReference>
<evidence type="ECO:0000256" key="2">
    <source>
        <dbReference type="ARBA" id="ARBA00022801"/>
    </source>
</evidence>
<dbReference type="AlphaFoldDB" id="A0A9D9HE67"/>
<evidence type="ECO:0000313" key="5">
    <source>
        <dbReference type="Proteomes" id="UP000823637"/>
    </source>
</evidence>
<keyword evidence="2" id="KW-0378">Hydrolase</keyword>
<gene>
    <name evidence="4" type="ORF">IAC32_02170</name>
</gene>
<dbReference type="InterPro" id="IPR002509">
    <property type="entry name" value="NODB_dom"/>
</dbReference>
<dbReference type="PANTHER" id="PTHR10587">
    <property type="entry name" value="GLYCOSYL TRANSFERASE-RELATED"/>
    <property type="match status" value="1"/>
</dbReference>
<proteinExistence type="predicted"/>
<dbReference type="Proteomes" id="UP000823637">
    <property type="component" value="Unassembled WGS sequence"/>
</dbReference>
<comment type="caution">
    <text evidence="4">The sequence shown here is derived from an EMBL/GenBank/DDBJ whole genome shotgun (WGS) entry which is preliminary data.</text>
</comment>
<dbReference type="SUPFAM" id="SSF88713">
    <property type="entry name" value="Glycoside hydrolase/deacetylase"/>
    <property type="match status" value="1"/>
</dbReference>
<dbReference type="InterPro" id="IPR011330">
    <property type="entry name" value="Glyco_hydro/deAcase_b/a-brl"/>
</dbReference>
<dbReference type="GO" id="GO:0016020">
    <property type="term" value="C:membrane"/>
    <property type="evidence" value="ECO:0007669"/>
    <property type="project" value="TreeGrafter"/>
</dbReference>
<reference evidence="4" key="1">
    <citation type="submission" date="2020-10" db="EMBL/GenBank/DDBJ databases">
        <authorList>
            <person name="Gilroy R."/>
        </authorList>
    </citation>
    <scope>NUCLEOTIDE SEQUENCE</scope>
    <source>
        <strain evidence="4">D3-1215</strain>
    </source>
</reference>
<protein>
    <submittedName>
        <fullName evidence="4">Polysaccharide deacetylase family protein</fullName>
    </submittedName>
</protein>
<keyword evidence="1" id="KW-0479">Metal-binding</keyword>
<dbReference type="EMBL" id="JADIMR010000032">
    <property type="protein sequence ID" value="MBO8446537.1"/>
    <property type="molecule type" value="Genomic_DNA"/>
</dbReference>
<reference evidence="4" key="2">
    <citation type="journal article" date="2021" name="PeerJ">
        <title>Extensive microbial diversity within the chicken gut microbiome revealed by metagenomics and culture.</title>
        <authorList>
            <person name="Gilroy R."/>
            <person name="Ravi A."/>
            <person name="Getino M."/>
            <person name="Pursley I."/>
            <person name="Horton D.L."/>
            <person name="Alikhan N.F."/>
            <person name="Baker D."/>
            <person name="Gharbi K."/>
            <person name="Hall N."/>
            <person name="Watson M."/>
            <person name="Adriaenssens E.M."/>
            <person name="Foster-Nyarko E."/>
            <person name="Jarju S."/>
            <person name="Secka A."/>
            <person name="Antonio M."/>
            <person name="Oren A."/>
            <person name="Chaudhuri R.R."/>
            <person name="La Ragione R."/>
            <person name="Hildebrand F."/>
            <person name="Pallen M.J."/>
        </authorList>
    </citation>
    <scope>NUCLEOTIDE SEQUENCE</scope>
    <source>
        <strain evidence="4">D3-1215</strain>
    </source>
</reference>
<dbReference type="InterPro" id="IPR050248">
    <property type="entry name" value="Polysacc_deacetylase_ArnD"/>
</dbReference>
<accession>A0A9D9HE67</accession>
<feature type="domain" description="NodB homology" evidence="3">
    <location>
        <begin position="26"/>
        <end position="200"/>
    </location>
</feature>
<dbReference type="GO" id="GO:0016810">
    <property type="term" value="F:hydrolase activity, acting on carbon-nitrogen (but not peptide) bonds"/>
    <property type="evidence" value="ECO:0007669"/>
    <property type="project" value="InterPro"/>
</dbReference>
<sequence>MIIEQMPQAVRGFYPTVLWRGKKNEKCIYLTFDDGPTEENTMWILRKLDDFGIKATFFCIGKNAEEKQALFEEIKRRGHCVGSHGYSHVRGLWLHSKEYFSDIRKAASIIKSKLYRPPHGRIRPVQALYLSRRYKIVLWDVITRDYDRDLRPEDVYQIAVKYGRNGSIVVFHDSVKARTNMRYAFPKAVEYWKAQGFEFKTLDDLSPTEEEQQK</sequence>
<evidence type="ECO:0000259" key="3">
    <source>
        <dbReference type="PROSITE" id="PS51677"/>
    </source>
</evidence>